<organism evidence="1 2">
    <name type="scientific">Nonomuraea jabiensis</name>
    <dbReference type="NCBI Taxonomy" id="882448"/>
    <lineage>
        <taxon>Bacteria</taxon>
        <taxon>Bacillati</taxon>
        <taxon>Actinomycetota</taxon>
        <taxon>Actinomycetes</taxon>
        <taxon>Streptosporangiales</taxon>
        <taxon>Streptosporangiaceae</taxon>
        <taxon>Nonomuraea</taxon>
    </lineage>
</organism>
<dbReference type="AlphaFoldDB" id="A0A7W9FY04"/>
<proteinExistence type="predicted"/>
<gene>
    <name evidence="1" type="ORF">HD596_000367</name>
</gene>
<protein>
    <submittedName>
        <fullName evidence="1">Uncharacterized protein</fullName>
    </submittedName>
</protein>
<dbReference type="Proteomes" id="UP000579153">
    <property type="component" value="Unassembled WGS sequence"/>
</dbReference>
<reference evidence="1 2" key="1">
    <citation type="submission" date="2020-08" db="EMBL/GenBank/DDBJ databases">
        <title>Sequencing the genomes of 1000 actinobacteria strains.</title>
        <authorList>
            <person name="Klenk H.-P."/>
        </authorList>
    </citation>
    <scope>NUCLEOTIDE SEQUENCE [LARGE SCALE GENOMIC DNA]</scope>
    <source>
        <strain evidence="1 2">DSM 45507</strain>
    </source>
</reference>
<dbReference type="EMBL" id="JACHMB010000001">
    <property type="protein sequence ID" value="MBB5773611.1"/>
    <property type="molecule type" value="Genomic_DNA"/>
</dbReference>
<name>A0A7W9FY04_9ACTN</name>
<sequence>MAVWTEQQLAAFLTGIAQDRLYAAWRQPRYADCAAVSWPGYAGRTSTCRPRS</sequence>
<accession>A0A7W9FY04</accession>
<comment type="caution">
    <text evidence="1">The sequence shown here is derived from an EMBL/GenBank/DDBJ whole genome shotgun (WGS) entry which is preliminary data.</text>
</comment>
<evidence type="ECO:0000313" key="2">
    <source>
        <dbReference type="Proteomes" id="UP000579153"/>
    </source>
</evidence>
<keyword evidence="2" id="KW-1185">Reference proteome</keyword>
<evidence type="ECO:0000313" key="1">
    <source>
        <dbReference type="EMBL" id="MBB5773611.1"/>
    </source>
</evidence>
<dbReference type="RefSeq" id="WP_185067572.1">
    <property type="nucleotide sequence ID" value="NZ_JACHMB010000001.1"/>
</dbReference>